<evidence type="ECO:0000256" key="1">
    <source>
        <dbReference type="SAM" id="MobiDB-lite"/>
    </source>
</evidence>
<dbReference type="AlphaFoldDB" id="A0A0E9UZ79"/>
<sequence length="22" mass="2473">MKVRASTASSYRTRGSTLYSSY</sequence>
<dbReference type="EMBL" id="GBXM01037521">
    <property type="protein sequence ID" value="JAH71056.1"/>
    <property type="molecule type" value="Transcribed_RNA"/>
</dbReference>
<reference evidence="2" key="2">
    <citation type="journal article" date="2015" name="Fish Shellfish Immunol.">
        <title>Early steps in the European eel (Anguilla anguilla)-Vibrio vulnificus interaction in the gills: Role of the RtxA13 toxin.</title>
        <authorList>
            <person name="Callol A."/>
            <person name="Pajuelo D."/>
            <person name="Ebbesson L."/>
            <person name="Teles M."/>
            <person name="MacKenzie S."/>
            <person name="Amaro C."/>
        </authorList>
    </citation>
    <scope>NUCLEOTIDE SEQUENCE</scope>
</reference>
<accession>A0A0E9UZ79</accession>
<feature type="region of interest" description="Disordered" evidence="1">
    <location>
        <begin position="1"/>
        <end position="22"/>
    </location>
</feature>
<organism evidence="2">
    <name type="scientific">Anguilla anguilla</name>
    <name type="common">European freshwater eel</name>
    <name type="synonym">Muraena anguilla</name>
    <dbReference type="NCBI Taxonomy" id="7936"/>
    <lineage>
        <taxon>Eukaryota</taxon>
        <taxon>Metazoa</taxon>
        <taxon>Chordata</taxon>
        <taxon>Craniata</taxon>
        <taxon>Vertebrata</taxon>
        <taxon>Euteleostomi</taxon>
        <taxon>Actinopterygii</taxon>
        <taxon>Neopterygii</taxon>
        <taxon>Teleostei</taxon>
        <taxon>Anguilliformes</taxon>
        <taxon>Anguillidae</taxon>
        <taxon>Anguilla</taxon>
    </lineage>
</organism>
<protein>
    <submittedName>
        <fullName evidence="2">Uncharacterized protein</fullName>
    </submittedName>
</protein>
<reference evidence="2" key="1">
    <citation type="submission" date="2014-11" db="EMBL/GenBank/DDBJ databases">
        <authorList>
            <person name="Amaro Gonzalez C."/>
        </authorList>
    </citation>
    <scope>NUCLEOTIDE SEQUENCE</scope>
</reference>
<name>A0A0E9UZ79_ANGAN</name>
<proteinExistence type="predicted"/>
<evidence type="ECO:0000313" key="2">
    <source>
        <dbReference type="EMBL" id="JAH71056.1"/>
    </source>
</evidence>